<evidence type="ECO:0000256" key="13">
    <source>
        <dbReference type="ARBA" id="ARBA00059701"/>
    </source>
</evidence>
<keyword evidence="7" id="KW-0378">Hydrolase</keyword>
<dbReference type="Gene3D" id="1.20.120.980">
    <property type="entry name" value="Serine carboxypeptidase S28, SKS domain"/>
    <property type="match status" value="1"/>
</dbReference>
<evidence type="ECO:0000256" key="12">
    <source>
        <dbReference type="ARBA" id="ARBA00052013"/>
    </source>
</evidence>
<evidence type="ECO:0000313" key="19">
    <source>
        <dbReference type="EMBL" id="CAG9132463.1"/>
    </source>
</evidence>
<evidence type="ECO:0000256" key="1">
    <source>
        <dbReference type="ARBA" id="ARBA00004371"/>
    </source>
</evidence>
<keyword evidence="20" id="KW-1185">Reference proteome</keyword>
<keyword evidence="8" id="KW-0865">Zymogen</keyword>
<evidence type="ECO:0000256" key="4">
    <source>
        <dbReference type="ARBA" id="ARBA00022645"/>
    </source>
</evidence>
<dbReference type="AlphaFoldDB" id="A0A8S4FUR7"/>
<dbReference type="FunFam" id="1.20.120.980:FF:000002">
    <property type="entry name" value="lysosomal Pro-X carboxypeptidase"/>
    <property type="match status" value="1"/>
</dbReference>
<dbReference type="GO" id="GO:0006508">
    <property type="term" value="P:proteolysis"/>
    <property type="evidence" value="ECO:0007669"/>
    <property type="project" value="UniProtKB-KW"/>
</dbReference>
<dbReference type="PANTHER" id="PTHR11010">
    <property type="entry name" value="PROTEASE S28 PRO-X CARBOXYPEPTIDASE-RELATED"/>
    <property type="match status" value="1"/>
</dbReference>
<feature type="signal peptide" evidence="18">
    <location>
        <begin position="1"/>
        <end position="18"/>
    </location>
</feature>
<dbReference type="PANTHER" id="PTHR11010:SF38">
    <property type="entry name" value="LYSOSOMAL PRO-X CARBOXYPEPTIDASE"/>
    <property type="match status" value="1"/>
</dbReference>
<dbReference type="InterPro" id="IPR042269">
    <property type="entry name" value="Ser_carbopepase_S28_SKS"/>
</dbReference>
<accession>A0A8S4FUR7</accession>
<keyword evidence="11" id="KW-0458">Lysosome</keyword>
<keyword evidence="6 18" id="KW-0732">Signal</keyword>
<dbReference type="EC" id="3.4.16.2" evidence="14"/>
<dbReference type="SUPFAM" id="SSF53474">
    <property type="entry name" value="alpha/beta-Hydrolases"/>
    <property type="match status" value="1"/>
</dbReference>
<comment type="catalytic activity">
    <reaction evidence="12">
        <text>Cleavage of a -Pro-|-Xaa bond to release a C-terminal amino acid.</text>
        <dbReference type="EC" id="3.4.16.2"/>
    </reaction>
</comment>
<comment type="caution">
    <text evidence="19">The sequence shown here is derived from an EMBL/GenBank/DDBJ whole genome shotgun (WGS) entry which is preliminary data.</text>
</comment>
<dbReference type="GO" id="GO:0005764">
    <property type="term" value="C:lysosome"/>
    <property type="evidence" value="ECO:0007669"/>
    <property type="project" value="UniProtKB-SubCell"/>
</dbReference>
<evidence type="ECO:0000256" key="6">
    <source>
        <dbReference type="ARBA" id="ARBA00022729"/>
    </source>
</evidence>
<gene>
    <name evidence="19" type="ORF">PLXY2_LOCUS10659</name>
</gene>
<evidence type="ECO:0000256" key="14">
    <source>
        <dbReference type="ARBA" id="ARBA00066456"/>
    </source>
</evidence>
<evidence type="ECO:0000256" key="2">
    <source>
        <dbReference type="ARBA" id="ARBA00011079"/>
    </source>
</evidence>
<evidence type="ECO:0000256" key="16">
    <source>
        <dbReference type="ARBA" id="ARBA00076475"/>
    </source>
</evidence>
<evidence type="ECO:0000256" key="3">
    <source>
        <dbReference type="ARBA" id="ARBA00011738"/>
    </source>
</evidence>
<reference evidence="19" key="1">
    <citation type="submission" date="2020-11" db="EMBL/GenBank/DDBJ databases">
        <authorList>
            <person name="Whiteford S."/>
        </authorList>
    </citation>
    <scope>NUCLEOTIDE SEQUENCE</scope>
</reference>
<evidence type="ECO:0000256" key="5">
    <source>
        <dbReference type="ARBA" id="ARBA00022670"/>
    </source>
</evidence>
<keyword evidence="10" id="KW-0325">Glycoprotein</keyword>
<dbReference type="GO" id="GO:0008239">
    <property type="term" value="F:dipeptidyl-peptidase activity"/>
    <property type="evidence" value="ECO:0007669"/>
    <property type="project" value="TreeGrafter"/>
</dbReference>
<dbReference type="GO" id="GO:0004185">
    <property type="term" value="F:serine-type carboxypeptidase activity"/>
    <property type="evidence" value="ECO:0007669"/>
    <property type="project" value="UniProtKB-EC"/>
</dbReference>
<evidence type="ECO:0000256" key="17">
    <source>
        <dbReference type="ARBA" id="ARBA00076608"/>
    </source>
</evidence>
<keyword evidence="4" id="KW-0121">Carboxypeptidase</keyword>
<evidence type="ECO:0000256" key="10">
    <source>
        <dbReference type="ARBA" id="ARBA00023180"/>
    </source>
</evidence>
<evidence type="ECO:0000313" key="20">
    <source>
        <dbReference type="Proteomes" id="UP000653454"/>
    </source>
</evidence>
<dbReference type="EMBL" id="CAJHNJ030000049">
    <property type="protein sequence ID" value="CAG9132463.1"/>
    <property type="molecule type" value="Genomic_DNA"/>
</dbReference>
<dbReference type="Gene3D" id="3.40.50.1820">
    <property type="entry name" value="alpha/beta hydrolase"/>
    <property type="match status" value="1"/>
</dbReference>
<dbReference type="Pfam" id="PF05577">
    <property type="entry name" value="Peptidase_S28"/>
    <property type="match status" value="1"/>
</dbReference>
<evidence type="ECO:0000256" key="9">
    <source>
        <dbReference type="ARBA" id="ARBA00023157"/>
    </source>
</evidence>
<organism evidence="19 20">
    <name type="scientific">Plutella xylostella</name>
    <name type="common">Diamondback moth</name>
    <name type="synonym">Plutella maculipennis</name>
    <dbReference type="NCBI Taxonomy" id="51655"/>
    <lineage>
        <taxon>Eukaryota</taxon>
        <taxon>Metazoa</taxon>
        <taxon>Ecdysozoa</taxon>
        <taxon>Arthropoda</taxon>
        <taxon>Hexapoda</taxon>
        <taxon>Insecta</taxon>
        <taxon>Pterygota</taxon>
        <taxon>Neoptera</taxon>
        <taxon>Endopterygota</taxon>
        <taxon>Lepidoptera</taxon>
        <taxon>Glossata</taxon>
        <taxon>Ditrysia</taxon>
        <taxon>Yponomeutoidea</taxon>
        <taxon>Plutellidae</taxon>
        <taxon>Plutella</taxon>
    </lineage>
</organism>
<dbReference type="Proteomes" id="UP000653454">
    <property type="component" value="Unassembled WGS sequence"/>
</dbReference>
<keyword evidence="5" id="KW-0645">Protease</keyword>
<sequence>MLRHKLLTLFCSLVLVHAEYTFETKWFEVPLDHFSYQRSETFKIKYLVNDTYWDSGNGPIFFYTGNEGQIEVFTQHTGFMWDIAREFNAKLVFAEHRYYGSSMPFGNKSLDREHIGYLTSAQALADYADLVNHLQGDQIKPQYPVIAFGGSYGGMLSAYFRIKYPHVVAGAIAASAPVHMFPGMAPCEAYHRIVTSSYNIANANCVANIRLGWPTIRNFTKSANETAWLEKEWNLCHPIKNSSDVDTLVGFVQFVYETTAMVNYPFPSDFLRPLPAQPVRVACQYLAEPLKGKELLTAIGKVLDMYTNYDHKSKCMDYQSGGDYGNLDAAGWDYQACTEMVMPMCTTGEYDMFEPSPWNFTSFSEDCHKKYGVYPHPEAARIEYGGDRLQAASNIVFSNGLLDPWAGGGILNSISDSVKAVVIINAAHHLDLMPQNDADTEPVKMARDCHKKNIRRWIRQFHGQPTEGRDYRC</sequence>
<proteinExistence type="inferred from homology"/>
<comment type="subcellular location">
    <subcellularLocation>
        <location evidence="1">Lysosome</location>
    </subcellularLocation>
</comment>
<evidence type="ECO:0000256" key="15">
    <source>
        <dbReference type="ARBA" id="ARBA00073691"/>
    </source>
</evidence>
<feature type="chain" id="PRO_5035841766" description="Lysosomal Pro-X carboxypeptidase" evidence="18">
    <location>
        <begin position="19"/>
        <end position="473"/>
    </location>
</feature>
<evidence type="ECO:0000256" key="11">
    <source>
        <dbReference type="ARBA" id="ARBA00023228"/>
    </source>
</evidence>
<protein>
    <recommendedName>
        <fullName evidence="15">Lysosomal Pro-X carboxypeptidase</fullName>
        <ecNumber evidence="14">3.4.16.2</ecNumber>
    </recommendedName>
    <alternativeName>
        <fullName evidence="17">Proline carboxypeptidase</fullName>
    </alternativeName>
    <alternativeName>
        <fullName evidence="16">Prolylcarboxypeptidase</fullName>
    </alternativeName>
</protein>
<evidence type="ECO:0000256" key="8">
    <source>
        <dbReference type="ARBA" id="ARBA00023145"/>
    </source>
</evidence>
<evidence type="ECO:0000256" key="18">
    <source>
        <dbReference type="SAM" id="SignalP"/>
    </source>
</evidence>
<dbReference type="InterPro" id="IPR029058">
    <property type="entry name" value="AB_hydrolase_fold"/>
</dbReference>
<evidence type="ECO:0000256" key="7">
    <source>
        <dbReference type="ARBA" id="ARBA00022801"/>
    </source>
</evidence>
<comment type="similarity">
    <text evidence="2">Belongs to the peptidase S28 family.</text>
</comment>
<comment type="subunit">
    <text evidence="3">Homodimer.</text>
</comment>
<keyword evidence="9" id="KW-1015">Disulfide bond</keyword>
<comment type="function">
    <text evidence="13">Cleaves C-terminal amino acids linked to proline in peptides such as angiotensin II, III and des-Arg9-bradykinin. This cleavage occurs at acidic pH, but enzymatic activity is retained with some substrates at neutral pH.</text>
</comment>
<name>A0A8S4FUR7_PLUXY</name>
<dbReference type="InterPro" id="IPR008758">
    <property type="entry name" value="Peptidase_S28"/>
</dbReference>